<feature type="domain" description="Glycosyl transferase family 3 N-terminal" evidence="4">
    <location>
        <begin position="9"/>
        <end position="69"/>
    </location>
</feature>
<evidence type="ECO:0000259" key="4">
    <source>
        <dbReference type="Pfam" id="PF02885"/>
    </source>
</evidence>
<accession>A0A6J6F8E6</accession>
<dbReference type="SUPFAM" id="SSF47648">
    <property type="entry name" value="Nucleoside phosphorylase/phosphoribosyltransferase N-terminal domain"/>
    <property type="match status" value="1"/>
</dbReference>
<dbReference type="InterPro" id="IPR035902">
    <property type="entry name" value="Nuc_phospho_transferase"/>
</dbReference>
<dbReference type="Pfam" id="PF00591">
    <property type="entry name" value="Glycos_transf_3"/>
    <property type="match status" value="1"/>
</dbReference>
<dbReference type="PANTHER" id="PTHR43285">
    <property type="entry name" value="ANTHRANILATE PHOSPHORIBOSYLTRANSFERASE"/>
    <property type="match status" value="1"/>
</dbReference>
<dbReference type="InterPro" id="IPR000312">
    <property type="entry name" value="Glycosyl_Trfase_fam3"/>
</dbReference>
<evidence type="ECO:0000259" key="3">
    <source>
        <dbReference type="Pfam" id="PF00591"/>
    </source>
</evidence>
<organism evidence="5">
    <name type="scientific">freshwater metagenome</name>
    <dbReference type="NCBI Taxonomy" id="449393"/>
    <lineage>
        <taxon>unclassified sequences</taxon>
        <taxon>metagenomes</taxon>
        <taxon>ecological metagenomes</taxon>
    </lineage>
</organism>
<feature type="domain" description="Glycosyl transferase family 3" evidence="3">
    <location>
        <begin position="76"/>
        <end position="336"/>
    </location>
</feature>
<dbReference type="GO" id="GO:0005829">
    <property type="term" value="C:cytosol"/>
    <property type="evidence" value="ECO:0007669"/>
    <property type="project" value="TreeGrafter"/>
</dbReference>
<dbReference type="EMBL" id="CAEZTZ010000061">
    <property type="protein sequence ID" value="CAB4584876.1"/>
    <property type="molecule type" value="Genomic_DNA"/>
</dbReference>
<dbReference type="InterPro" id="IPR017459">
    <property type="entry name" value="Glycosyl_Trfase_fam3_N_dom"/>
</dbReference>
<dbReference type="GO" id="GO:0000162">
    <property type="term" value="P:L-tryptophan biosynthetic process"/>
    <property type="evidence" value="ECO:0007669"/>
    <property type="project" value="InterPro"/>
</dbReference>
<evidence type="ECO:0000313" key="5">
    <source>
        <dbReference type="EMBL" id="CAB4584876.1"/>
    </source>
</evidence>
<name>A0A6J6F8E6_9ZZZZ</name>
<dbReference type="HAMAP" id="MF_00211">
    <property type="entry name" value="TrpD"/>
    <property type="match status" value="1"/>
</dbReference>
<dbReference type="SUPFAM" id="SSF52418">
    <property type="entry name" value="Nucleoside phosphorylase/phosphoribosyltransferase catalytic domain"/>
    <property type="match status" value="1"/>
</dbReference>
<dbReference type="InterPro" id="IPR005940">
    <property type="entry name" value="Anthranilate_Pribosyl_Tfrase"/>
</dbReference>
<sequence length="348" mass="36354">MTNESWTNLLSDLLDGRSLSVAEASRAMTDIMNGDVSDARLAAFLVALRAKGESVDEVVGFRDAILSAALPLDVSTDAVDIVGSGGDPIGVINVSSIAAIVVSAAGVPVIKHGNRAASSKSGANDVLTSLGINISLEPDRVARVFAEIAVTYINAMVFHPGFRNAGPVRQDLAIPTIFNVLGPLCNPARPEANALGMSNPSRIPLAVGLFQQRGATALVYRGEDGIDKITTTGHSKVFEVSRGSVTEHDFDPREVGFTYSSIDDIRGGTPDDNAALARKVLAGEKNAARDIIVLNSAAGVVAHRLSNNPSERDRSFVERMSEAVDVAAHSIDSGAASAKLDAWVAATN</sequence>
<evidence type="ECO:0000256" key="1">
    <source>
        <dbReference type="ARBA" id="ARBA00022676"/>
    </source>
</evidence>
<gene>
    <name evidence="5" type="ORF">UFOPK1767_00563</name>
</gene>
<dbReference type="NCBIfam" id="TIGR01245">
    <property type="entry name" value="trpD"/>
    <property type="match status" value="1"/>
</dbReference>
<keyword evidence="2" id="KW-0808">Transferase</keyword>
<dbReference type="Gene3D" id="3.40.1030.10">
    <property type="entry name" value="Nucleoside phosphorylase/phosphoribosyltransferase catalytic domain"/>
    <property type="match status" value="1"/>
</dbReference>
<keyword evidence="1" id="KW-0328">Glycosyltransferase</keyword>
<dbReference type="InterPro" id="IPR036320">
    <property type="entry name" value="Glycosyl_Trfase_fam3_N_dom_sf"/>
</dbReference>
<proteinExistence type="inferred from homology"/>
<reference evidence="5" key="1">
    <citation type="submission" date="2020-05" db="EMBL/GenBank/DDBJ databases">
        <authorList>
            <person name="Chiriac C."/>
            <person name="Salcher M."/>
            <person name="Ghai R."/>
            <person name="Kavagutti S V."/>
        </authorList>
    </citation>
    <scope>NUCLEOTIDE SEQUENCE</scope>
</reference>
<dbReference type="AlphaFoldDB" id="A0A6J6F8E6"/>
<dbReference type="Pfam" id="PF02885">
    <property type="entry name" value="Glycos_trans_3N"/>
    <property type="match status" value="1"/>
</dbReference>
<dbReference type="Gene3D" id="1.20.970.10">
    <property type="entry name" value="Transferase, Pyrimidine Nucleoside Phosphorylase, Chain C"/>
    <property type="match status" value="1"/>
</dbReference>
<protein>
    <submittedName>
        <fullName evidence="5">Unannotated protein</fullName>
    </submittedName>
</protein>
<dbReference type="PANTHER" id="PTHR43285:SF2">
    <property type="entry name" value="ANTHRANILATE PHOSPHORIBOSYLTRANSFERASE"/>
    <property type="match status" value="1"/>
</dbReference>
<dbReference type="GO" id="GO:0004048">
    <property type="term" value="F:anthranilate phosphoribosyltransferase activity"/>
    <property type="evidence" value="ECO:0007669"/>
    <property type="project" value="InterPro"/>
</dbReference>
<evidence type="ECO:0000256" key="2">
    <source>
        <dbReference type="ARBA" id="ARBA00022679"/>
    </source>
</evidence>